<gene>
    <name evidence="2" type="ORF">FRACYDRAFT_242079</name>
</gene>
<keyword evidence="1" id="KW-0472">Membrane</keyword>
<dbReference type="AlphaFoldDB" id="A0A1E7F6C6"/>
<keyword evidence="3" id="KW-1185">Reference proteome</keyword>
<organism evidence="2 3">
    <name type="scientific">Fragilariopsis cylindrus CCMP1102</name>
    <dbReference type="NCBI Taxonomy" id="635003"/>
    <lineage>
        <taxon>Eukaryota</taxon>
        <taxon>Sar</taxon>
        <taxon>Stramenopiles</taxon>
        <taxon>Ochrophyta</taxon>
        <taxon>Bacillariophyta</taxon>
        <taxon>Bacillariophyceae</taxon>
        <taxon>Bacillariophycidae</taxon>
        <taxon>Bacillariales</taxon>
        <taxon>Bacillariaceae</taxon>
        <taxon>Fragilariopsis</taxon>
    </lineage>
</organism>
<dbReference type="SUPFAM" id="SSF52540">
    <property type="entry name" value="P-loop containing nucleoside triphosphate hydrolases"/>
    <property type="match status" value="2"/>
</dbReference>
<protein>
    <submittedName>
        <fullName evidence="2">Uncharacterized protein</fullName>
    </submittedName>
</protein>
<feature type="transmembrane region" description="Helical" evidence="1">
    <location>
        <begin position="7"/>
        <end position="28"/>
    </location>
</feature>
<dbReference type="EMBL" id="KV784361">
    <property type="protein sequence ID" value="OEU13732.1"/>
    <property type="molecule type" value="Genomic_DNA"/>
</dbReference>
<evidence type="ECO:0000313" key="2">
    <source>
        <dbReference type="EMBL" id="OEU13732.1"/>
    </source>
</evidence>
<dbReference type="KEGG" id="fcy:FRACYDRAFT_242079"/>
<dbReference type="Proteomes" id="UP000095751">
    <property type="component" value="Unassembled WGS sequence"/>
</dbReference>
<dbReference type="OrthoDB" id="210063at2759"/>
<reference evidence="2 3" key="1">
    <citation type="submission" date="2016-09" db="EMBL/GenBank/DDBJ databases">
        <title>Extensive genetic diversity and differential bi-allelic expression allows diatom success in the polar Southern Ocean.</title>
        <authorList>
            <consortium name="DOE Joint Genome Institute"/>
            <person name="Mock T."/>
            <person name="Otillar R.P."/>
            <person name="Strauss J."/>
            <person name="Dupont C."/>
            <person name="Frickenhaus S."/>
            <person name="Maumus F."/>
            <person name="Mcmullan M."/>
            <person name="Sanges R."/>
            <person name="Schmutz J."/>
            <person name="Toseland A."/>
            <person name="Valas R."/>
            <person name="Veluchamy A."/>
            <person name="Ward B.J."/>
            <person name="Allen A."/>
            <person name="Barry K."/>
            <person name="Falciatore A."/>
            <person name="Ferrante M."/>
            <person name="Fortunato A.E."/>
            <person name="Gloeckner G."/>
            <person name="Gruber A."/>
            <person name="Hipkin R."/>
            <person name="Janech M."/>
            <person name="Kroth P."/>
            <person name="Leese F."/>
            <person name="Lindquist E."/>
            <person name="Lyon B.R."/>
            <person name="Martin J."/>
            <person name="Mayer C."/>
            <person name="Parker M."/>
            <person name="Quesneville H."/>
            <person name="Raymond J."/>
            <person name="Uhlig C."/>
            <person name="Valentin K.U."/>
            <person name="Worden A.Z."/>
            <person name="Armbrust E.V."/>
            <person name="Bowler C."/>
            <person name="Green B."/>
            <person name="Moulton V."/>
            <person name="Van Oosterhout C."/>
            <person name="Grigoriev I."/>
        </authorList>
    </citation>
    <scope>NUCLEOTIDE SEQUENCE [LARGE SCALE GENOMIC DNA]</scope>
    <source>
        <strain evidence="2 3">CCMP1102</strain>
    </source>
</reference>
<evidence type="ECO:0000313" key="3">
    <source>
        <dbReference type="Proteomes" id="UP000095751"/>
    </source>
</evidence>
<keyword evidence="1" id="KW-1133">Transmembrane helix</keyword>
<name>A0A1E7F6C6_9STRA</name>
<dbReference type="InterPro" id="IPR027417">
    <property type="entry name" value="P-loop_NTPase"/>
</dbReference>
<accession>A0A1E7F6C6</accession>
<keyword evidence="1" id="KW-0812">Transmembrane</keyword>
<dbReference type="Gene3D" id="3.40.50.300">
    <property type="entry name" value="P-loop containing nucleotide triphosphate hydrolases"/>
    <property type="match status" value="1"/>
</dbReference>
<dbReference type="InParanoid" id="A0A1E7F6C6"/>
<sequence>MDAAADVYLWVKLFAALLVIVTTLHRWIAVHTASWCLSLKRIEEVVIDDCEFVKRPTLQGILSTALQETGSKTVLLYGQRGSGKTSFIRYALKGRRGVLSIQITKKTHDEASKELIEKMSSQVDLLGTQQDLVFMEDVFAACRVPPIIVVTMDARCKGEVLEAVLILCKSFSYENSFRRGKQPRFLVDISFSRAAIDASSNIEVLRVVGIQVGNFPRDEALLYATERMPASLKDRRRRHEIAMSVVEKFDCNVYTLQRVCKALRNGHPTDVSTVAATIERELRKEQQWAARGWYSFCCSLSVKFGTPVSNKNLKQVVELLLEGPQNKLTVIGILSLGSNDVMLTERELGIFNADTGFHPFNIDPFESTLSLSGTAITAVLTGNLNTLGEPPSPTKKTTT</sequence>
<proteinExistence type="predicted"/>
<evidence type="ECO:0000256" key="1">
    <source>
        <dbReference type="SAM" id="Phobius"/>
    </source>
</evidence>